<organism evidence="1">
    <name type="scientific">Chlamydia pneumoniae</name>
    <name type="common">Chlamydophila pneumoniae</name>
    <dbReference type="NCBI Taxonomy" id="83558"/>
    <lineage>
        <taxon>Bacteria</taxon>
        <taxon>Pseudomonadati</taxon>
        <taxon>Chlamydiota</taxon>
        <taxon>Chlamydiia</taxon>
        <taxon>Chlamydiales</taxon>
        <taxon>Chlamydiaceae</taxon>
        <taxon>Chlamydia/Chlamydophila group</taxon>
        <taxon>Chlamydia</taxon>
    </lineage>
</organism>
<accession>A0A0F7WQQ8</accession>
<dbReference type="EMBL" id="LN847049">
    <property type="protein sequence ID" value="CRI42600.1"/>
    <property type="molecule type" value="Genomic_DNA"/>
</dbReference>
<sequence>MIKQACKFYLLQCLLCALYWLLKYCRKLLKGTLHHSEETFYQALLSSLIDLLYQLKQLPAPTNE</sequence>
<gene>
    <name evidence="1" type="ORF">BN1224_DC9_BS_00830</name>
</gene>
<dbReference type="AlphaFoldDB" id="A0A0F7WQQ8"/>
<name>A0A0F7WQQ8_CHLPN</name>
<protein>
    <submittedName>
        <fullName evidence="1">Uncharacterized protein</fullName>
    </submittedName>
</protein>
<proteinExistence type="predicted"/>
<evidence type="ECO:0000313" key="1">
    <source>
        <dbReference type="EMBL" id="CRI42600.1"/>
    </source>
</evidence>
<reference evidence="1" key="1">
    <citation type="submission" date="2015-05" db="EMBL/GenBank/DDBJ databases">
        <authorList>
            <person name="Rattei Thomas"/>
        </authorList>
    </citation>
    <scope>NUCLEOTIDE SEQUENCE</scope>
    <source>
        <strain evidence="1">DC9</strain>
    </source>
</reference>